<feature type="compositionally biased region" description="Low complexity" evidence="2">
    <location>
        <begin position="223"/>
        <end position="246"/>
    </location>
</feature>
<reference evidence="3" key="1">
    <citation type="submission" date="2025-08" db="UniProtKB">
        <authorList>
            <consortium name="Ensembl"/>
        </authorList>
    </citation>
    <scope>IDENTIFICATION</scope>
</reference>
<feature type="compositionally biased region" description="Low complexity" evidence="2">
    <location>
        <begin position="258"/>
        <end position="272"/>
    </location>
</feature>
<feature type="compositionally biased region" description="Low complexity" evidence="2">
    <location>
        <begin position="26"/>
        <end position="40"/>
    </location>
</feature>
<feature type="compositionally biased region" description="Basic and acidic residues" evidence="2">
    <location>
        <begin position="52"/>
        <end position="69"/>
    </location>
</feature>
<dbReference type="PANTHER" id="PTHR16284">
    <property type="entry name" value="PROTEIN CDV3 HOMOLOG"/>
    <property type="match status" value="1"/>
</dbReference>
<evidence type="ECO:0000256" key="1">
    <source>
        <dbReference type="ARBA" id="ARBA00006062"/>
    </source>
</evidence>
<keyword evidence="4" id="KW-1185">Reference proteome</keyword>
<accession>A0A8C3XBT4</accession>
<dbReference type="PANTHER" id="PTHR16284:SF13">
    <property type="entry name" value="PROTEIN CDV3 HOMOLOG"/>
    <property type="match status" value="1"/>
</dbReference>
<dbReference type="InterPro" id="IPR026806">
    <property type="entry name" value="CDV3"/>
</dbReference>
<feature type="region of interest" description="Disordered" evidence="2">
    <location>
        <begin position="1"/>
        <end position="394"/>
    </location>
</feature>
<dbReference type="Ensembl" id="ENSCRFT00000010268.1">
    <property type="protein sequence ID" value="ENSCRFP00000009911.1"/>
    <property type="gene ID" value="ENSCRFG00000007747.1"/>
</dbReference>
<protein>
    <submittedName>
        <fullName evidence="3">CDV3 homolog</fullName>
    </submittedName>
</protein>
<organism evidence="3 4">
    <name type="scientific">Cyanoderma ruficeps</name>
    <name type="common">rufous-capped babbler</name>
    <dbReference type="NCBI Taxonomy" id="181631"/>
    <lineage>
        <taxon>Eukaryota</taxon>
        <taxon>Metazoa</taxon>
        <taxon>Chordata</taxon>
        <taxon>Craniata</taxon>
        <taxon>Vertebrata</taxon>
        <taxon>Euteleostomi</taxon>
        <taxon>Archelosauria</taxon>
        <taxon>Archosauria</taxon>
        <taxon>Dinosauria</taxon>
        <taxon>Saurischia</taxon>
        <taxon>Theropoda</taxon>
        <taxon>Coelurosauria</taxon>
        <taxon>Aves</taxon>
        <taxon>Neognathae</taxon>
        <taxon>Neoaves</taxon>
        <taxon>Telluraves</taxon>
        <taxon>Australaves</taxon>
        <taxon>Passeriformes</taxon>
        <taxon>Sylvioidea</taxon>
        <taxon>Timaliidae</taxon>
        <taxon>Cyanoderma</taxon>
    </lineage>
</organism>
<feature type="compositionally biased region" description="Low complexity" evidence="2">
    <location>
        <begin position="345"/>
        <end position="358"/>
    </location>
</feature>
<feature type="compositionally biased region" description="Basic and acidic residues" evidence="2">
    <location>
        <begin position="200"/>
        <end position="211"/>
    </location>
</feature>
<comment type="similarity">
    <text evidence="1">Belongs to the CDV3 family.</text>
</comment>
<evidence type="ECO:0000256" key="2">
    <source>
        <dbReference type="SAM" id="MobiDB-lite"/>
    </source>
</evidence>
<feature type="compositionally biased region" description="Low complexity" evidence="2">
    <location>
        <begin position="150"/>
        <end position="182"/>
    </location>
</feature>
<evidence type="ECO:0000313" key="4">
    <source>
        <dbReference type="Proteomes" id="UP000694396"/>
    </source>
</evidence>
<dbReference type="Proteomes" id="UP000694396">
    <property type="component" value="Unplaced"/>
</dbReference>
<feature type="compositionally biased region" description="Low complexity" evidence="2">
    <location>
        <begin position="1"/>
        <end position="17"/>
    </location>
</feature>
<name>A0A8C3XBT4_9PASS</name>
<feature type="compositionally biased region" description="Basic residues" evidence="2">
    <location>
        <begin position="80"/>
        <end position="97"/>
    </location>
</feature>
<dbReference type="GO" id="GO:0005737">
    <property type="term" value="C:cytoplasm"/>
    <property type="evidence" value="ECO:0007669"/>
    <property type="project" value="TreeGrafter"/>
</dbReference>
<dbReference type="Pfam" id="PF15359">
    <property type="entry name" value="CDV3"/>
    <property type="match status" value="1"/>
</dbReference>
<reference evidence="3" key="2">
    <citation type="submission" date="2025-09" db="UniProtKB">
        <authorList>
            <consortium name="Ensembl"/>
        </authorList>
    </citation>
    <scope>IDENTIFICATION</scope>
</reference>
<evidence type="ECO:0000313" key="3">
    <source>
        <dbReference type="Ensembl" id="ENSCRFP00000009911.1"/>
    </source>
</evidence>
<dbReference type="AlphaFoldDB" id="A0A8C3XBT4"/>
<sequence length="446" mass="47136">MTTLAPLPLHTALNAPPGHHRARWQARPVRSPRAAARPGPSTRIPRGPCPDAEGRGGRGRREPGSERARAAPPGPANPRPLRRRPPRARRARLHAPQRQRLSPFFGDTPERPPALIGRREAARARSGARPRPVSPQPLRSLRAASGVGCAGRRAGPATATAAAAAGRPRSPSSGKAAPLTSWPGPPPPSFPRPAAAMAETEERSLDDFFAKRDKKKRKEKSSRSAAAAAASSASNAGSNAAGAAAGTSRPTEGGGSGAAAASSAAGGSSAKAASKEEDDWKEFEQKEEIDYSGLRVQSMQISEKEDDESEKREEPGDSWEETGGGGGGVDRSSGPWNKSAPAPAPVVEPIVTEAPEPVQTGGVYRPPGAREGGRPRRAQQGPPEIYSDTQFPSLQSTAKLVDSRKDKEMEKSFEVVKYKTRGRDEVSKNQALKLQLDNQYAVLGDQ</sequence>
<proteinExistence type="inferred from homology"/>